<protein>
    <submittedName>
        <fullName evidence="2">Uncharacterized protein</fullName>
    </submittedName>
</protein>
<feature type="compositionally biased region" description="Polar residues" evidence="1">
    <location>
        <begin position="12"/>
        <end position="22"/>
    </location>
</feature>
<feature type="non-terminal residue" evidence="2">
    <location>
        <position position="162"/>
    </location>
</feature>
<comment type="caution">
    <text evidence="2">The sequence shown here is derived from an EMBL/GenBank/DDBJ whole genome shotgun (WGS) entry which is preliminary data.</text>
</comment>
<feature type="compositionally biased region" description="Low complexity" evidence="1">
    <location>
        <begin position="24"/>
        <end position="41"/>
    </location>
</feature>
<accession>A0ABR0LLD3</accession>
<reference evidence="2 3" key="1">
    <citation type="submission" date="2023-08" db="EMBL/GenBank/DDBJ databases">
        <title>Black Yeasts Isolated from many extreme environments.</title>
        <authorList>
            <person name="Coleine C."/>
            <person name="Stajich J.E."/>
            <person name="Selbmann L."/>
        </authorList>
    </citation>
    <scope>NUCLEOTIDE SEQUENCE [LARGE SCALE GENOMIC DNA]</scope>
    <source>
        <strain evidence="2 3">CCFEE 536</strain>
    </source>
</reference>
<feature type="region of interest" description="Disordered" evidence="1">
    <location>
        <begin position="1"/>
        <end position="162"/>
    </location>
</feature>
<name>A0ABR0LLD3_9PEZI</name>
<organism evidence="2 3">
    <name type="scientific">Cryomyces antarcticus</name>
    <dbReference type="NCBI Taxonomy" id="329879"/>
    <lineage>
        <taxon>Eukaryota</taxon>
        <taxon>Fungi</taxon>
        <taxon>Dikarya</taxon>
        <taxon>Ascomycota</taxon>
        <taxon>Pezizomycotina</taxon>
        <taxon>Dothideomycetes</taxon>
        <taxon>Dothideomycetes incertae sedis</taxon>
        <taxon>Cryomyces</taxon>
    </lineage>
</organism>
<dbReference type="EMBL" id="JAVRRA010017800">
    <property type="protein sequence ID" value="KAK5195356.1"/>
    <property type="molecule type" value="Genomic_DNA"/>
</dbReference>
<proteinExistence type="predicted"/>
<keyword evidence="3" id="KW-1185">Reference proteome</keyword>
<sequence>MAYFHDPPPARLSSSPTRTAQTDAARPPSSRAARSTSQPTRPLQRLGNPHSRDAGARPNAATPSPPLNHTSYEAASISLTVSSSAHTPGSLVGRLRRHRNNAPRLGRENAPGRERRPAERGWRGSHRIEDVDSPTHQHVPALQVGSAAARHARHGGVRPNAD</sequence>
<feature type="compositionally biased region" description="Polar residues" evidence="1">
    <location>
        <begin position="67"/>
        <end position="87"/>
    </location>
</feature>
<evidence type="ECO:0000256" key="1">
    <source>
        <dbReference type="SAM" id="MobiDB-lite"/>
    </source>
</evidence>
<gene>
    <name evidence="2" type="ORF">LTR16_006926</name>
</gene>
<feature type="compositionally biased region" description="Pro residues" evidence="1">
    <location>
        <begin position="1"/>
        <end position="10"/>
    </location>
</feature>
<evidence type="ECO:0000313" key="3">
    <source>
        <dbReference type="Proteomes" id="UP001357485"/>
    </source>
</evidence>
<feature type="compositionally biased region" description="Basic and acidic residues" evidence="1">
    <location>
        <begin position="105"/>
        <end position="135"/>
    </location>
</feature>
<evidence type="ECO:0000313" key="2">
    <source>
        <dbReference type="EMBL" id="KAK5195356.1"/>
    </source>
</evidence>
<dbReference type="Proteomes" id="UP001357485">
    <property type="component" value="Unassembled WGS sequence"/>
</dbReference>